<sequence length="102" mass="11747">MTDPLRCPSCGHSSGDTLIAIPHHTPRIESLLRSNERPTDDEERNFQKFVIEGESQIQSLENRIEQAENLLNQLEVALMRTRMAVKEHKDMLNPVRRLSITL</sequence>
<protein>
    <submittedName>
        <fullName evidence="2">Uncharacterized protein</fullName>
    </submittedName>
</protein>
<name>A0A9P5PS97_9AGAR</name>
<gene>
    <name evidence="2" type="ORF">BDP27DRAFT_1447897</name>
</gene>
<reference evidence="2" key="1">
    <citation type="submission" date="2020-11" db="EMBL/GenBank/DDBJ databases">
        <authorList>
            <consortium name="DOE Joint Genome Institute"/>
            <person name="Ahrendt S."/>
            <person name="Riley R."/>
            <person name="Andreopoulos W."/>
            <person name="Labutti K."/>
            <person name="Pangilinan J."/>
            <person name="Ruiz-Duenas F.J."/>
            <person name="Barrasa J.M."/>
            <person name="Sanchez-Garcia M."/>
            <person name="Camarero S."/>
            <person name="Miyauchi S."/>
            <person name="Serrano A."/>
            <person name="Linde D."/>
            <person name="Babiker R."/>
            <person name="Drula E."/>
            <person name="Ayuso-Fernandez I."/>
            <person name="Pacheco R."/>
            <person name="Padilla G."/>
            <person name="Ferreira P."/>
            <person name="Barriuso J."/>
            <person name="Kellner H."/>
            <person name="Castanera R."/>
            <person name="Alfaro M."/>
            <person name="Ramirez L."/>
            <person name="Pisabarro A.G."/>
            <person name="Kuo A."/>
            <person name="Tritt A."/>
            <person name="Lipzen A."/>
            <person name="He G."/>
            <person name="Yan M."/>
            <person name="Ng V."/>
            <person name="Cullen D."/>
            <person name="Martin F."/>
            <person name="Rosso M.-N."/>
            <person name="Henrissat B."/>
            <person name="Hibbett D."/>
            <person name="Martinez A.T."/>
            <person name="Grigoriev I.V."/>
        </authorList>
    </citation>
    <scope>NUCLEOTIDE SEQUENCE</scope>
    <source>
        <strain evidence="2">AH 40177</strain>
    </source>
</reference>
<dbReference type="AlphaFoldDB" id="A0A9P5PS97"/>
<dbReference type="Proteomes" id="UP000772434">
    <property type="component" value="Unassembled WGS sequence"/>
</dbReference>
<keyword evidence="3" id="KW-1185">Reference proteome</keyword>
<evidence type="ECO:0000313" key="2">
    <source>
        <dbReference type="EMBL" id="KAF9069083.1"/>
    </source>
</evidence>
<feature type="coiled-coil region" evidence="1">
    <location>
        <begin position="50"/>
        <end position="84"/>
    </location>
</feature>
<dbReference type="OrthoDB" id="3365698at2759"/>
<organism evidence="2 3">
    <name type="scientific">Rhodocollybia butyracea</name>
    <dbReference type="NCBI Taxonomy" id="206335"/>
    <lineage>
        <taxon>Eukaryota</taxon>
        <taxon>Fungi</taxon>
        <taxon>Dikarya</taxon>
        <taxon>Basidiomycota</taxon>
        <taxon>Agaricomycotina</taxon>
        <taxon>Agaricomycetes</taxon>
        <taxon>Agaricomycetidae</taxon>
        <taxon>Agaricales</taxon>
        <taxon>Marasmiineae</taxon>
        <taxon>Omphalotaceae</taxon>
        <taxon>Rhodocollybia</taxon>
    </lineage>
</organism>
<keyword evidence="1" id="KW-0175">Coiled coil</keyword>
<evidence type="ECO:0000313" key="3">
    <source>
        <dbReference type="Proteomes" id="UP000772434"/>
    </source>
</evidence>
<comment type="caution">
    <text evidence="2">The sequence shown here is derived from an EMBL/GenBank/DDBJ whole genome shotgun (WGS) entry which is preliminary data.</text>
</comment>
<evidence type="ECO:0000256" key="1">
    <source>
        <dbReference type="SAM" id="Coils"/>
    </source>
</evidence>
<proteinExistence type="predicted"/>
<accession>A0A9P5PS97</accession>
<dbReference type="EMBL" id="JADNRY010000054">
    <property type="protein sequence ID" value="KAF9069083.1"/>
    <property type="molecule type" value="Genomic_DNA"/>
</dbReference>